<keyword evidence="3" id="KW-0863">Zinc-finger</keyword>
<keyword evidence="4" id="KW-0862">Zinc</keyword>
<dbReference type="RefSeq" id="XP_010485025.1">
    <property type="nucleotide sequence ID" value="XM_010486723.2"/>
</dbReference>
<gene>
    <name evidence="7" type="primary">LOC104763339</name>
</gene>
<dbReference type="InterPro" id="IPR054483">
    <property type="entry name" value="DC1-like_CT"/>
</dbReference>
<dbReference type="SMART" id="SM00249">
    <property type="entry name" value="PHD"/>
    <property type="match status" value="4"/>
</dbReference>
<reference evidence="7" key="2">
    <citation type="submission" date="2025-08" db="UniProtKB">
        <authorList>
            <consortium name="RefSeq"/>
        </authorList>
    </citation>
    <scope>IDENTIFICATION</scope>
    <source>
        <tissue evidence="7">Leaf</tissue>
    </source>
</reference>
<sequence length="660" mass="74461">MGTIPVNLPTHEHPLFPSARNVAFTCKGCHVEGIGYGGYKCNDYYCNAWFHKECAEAPSEISHPSHPQHQLSLTNDHGDHPCDLCGQKFLSPCYSCSTCQFALDLACGIRPSPFEIENPICHDHSLVFLKKKEEEASCEVCKDSIAGPSYSCLECDVYFHVDCVNLSKEVNHPCHPVHPLMLMESESLPEDAKKTCIFCEAQPENVLYHCSFCNFSTCLACSKNPPPIVMEHTKTHKHPLTLFSREISFTCNACGIEDNDMKPYMCLQCDFVVHGICIGLPQVININRHDHRISCTHHLGHANLICGVCRKSVSQFYGGYSCSSCPNYTVHSQCAVKTNVWDGVELEGVPEDEEDIAPYKVVGDDLICHFSHEKHTLRFYKDNIIHDGRTRCEACSQPVEFDPIYSCEDCCFILHEKCANHPLKKRLVFSTRPFKLQEAGTGVRKVLDCAYCRIFSTGFEYTSLIAKNVDVHCGSLSEPFIHDDGHLHPLYFDTLDPKQRHNCNGCRNRIDGHLLRCEPCIFDLCLSCASLPKKIRHSSDEHPLTLFCGGKTGDKYWCDICERELDPKKWFYTCSDCGVTMHVECVIGDFSRLMPGSIIDIGGYGFEVVLNNHNTRPLCRECFSRCKVSVILKDLEDNEYICSRLCFLKSPCGISYVSKK</sequence>
<dbReference type="InterPro" id="IPR004146">
    <property type="entry name" value="DC1"/>
</dbReference>
<dbReference type="PANTHER" id="PTHR32410:SF159">
    <property type="entry name" value="CYSTEINE_HISTIDINE-RICH C1 DOMAIN FAMILY PROTEIN"/>
    <property type="match status" value="1"/>
</dbReference>
<dbReference type="InterPro" id="IPR046349">
    <property type="entry name" value="C1-like_sf"/>
</dbReference>
<organism evidence="6 7">
    <name type="scientific">Camelina sativa</name>
    <name type="common">False flax</name>
    <name type="synonym">Myagrum sativum</name>
    <dbReference type="NCBI Taxonomy" id="90675"/>
    <lineage>
        <taxon>Eukaryota</taxon>
        <taxon>Viridiplantae</taxon>
        <taxon>Streptophyta</taxon>
        <taxon>Embryophyta</taxon>
        <taxon>Tracheophyta</taxon>
        <taxon>Spermatophyta</taxon>
        <taxon>Magnoliopsida</taxon>
        <taxon>eudicotyledons</taxon>
        <taxon>Gunneridae</taxon>
        <taxon>Pentapetalae</taxon>
        <taxon>rosids</taxon>
        <taxon>malvids</taxon>
        <taxon>Brassicales</taxon>
        <taxon>Brassicaceae</taxon>
        <taxon>Camelineae</taxon>
        <taxon>Camelina</taxon>
    </lineage>
</organism>
<name>A0ABM0XF43_CAMSA</name>
<protein>
    <submittedName>
        <fullName evidence="7">Uncharacterized protein LOC104763339</fullName>
    </submittedName>
</protein>
<keyword evidence="2" id="KW-0677">Repeat</keyword>
<dbReference type="InterPro" id="IPR002219">
    <property type="entry name" value="PKC_DAG/PE"/>
</dbReference>
<dbReference type="Proteomes" id="UP000694864">
    <property type="component" value="Chromosome 18"/>
</dbReference>
<dbReference type="Pfam" id="PF22926">
    <property type="entry name" value="C1-like_CT"/>
    <property type="match status" value="1"/>
</dbReference>
<dbReference type="Pfam" id="PF03107">
    <property type="entry name" value="C1_2"/>
    <property type="match status" value="8"/>
</dbReference>
<evidence type="ECO:0000259" key="5">
    <source>
        <dbReference type="PROSITE" id="PS50081"/>
    </source>
</evidence>
<reference evidence="6" key="1">
    <citation type="journal article" date="2014" name="Nat. Commun.">
        <title>The emerging biofuel crop Camelina sativa retains a highly undifferentiated hexaploid genome structure.</title>
        <authorList>
            <person name="Kagale S."/>
            <person name="Koh C."/>
            <person name="Nixon J."/>
            <person name="Bollina V."/>
            <person name="Clarke W.E."/>
            <person name="Tuteja R."/>
            <person name="Spillane C."/>
            <person name="Robinson S.J."/>
            <person name="Links M.G."/>
            <person name="Clarke C."/>
            <person name="Higgins E.E."/>
            <person name="Huebert T."/>
            <person name="Sharpe A.G."/>
            <person name="Parkin I.A."/>
        </authorList>
    </citation>
    <scope>NUCLEOTIDE SEQUENCE [LARGE SCALE GENOMIC DNA]</scope>
    <source>
        <strain evidence="6">cv. DH55</strain>
    </source>
</reference>
<proteinExistence type="predicted"/>
<evidence type="ECO:0000256" key="4">
    <source>
        <dbReference type="ARBA" id="ARBA00022833"/>
    </source>
</evidence>
<dbReference type="PANTHER" id="PTHR32410">
    <property type="entry name" value="CYSTEINE/HISTIDINE-RICH C1 DOMAIN FAMILY PROTEIN"/>
    <property type="match status" value="1"/>
</dbReference>
<evidence type="ECO:0000256" key="1">
    <source>
        <dbReference type="ARBA" id="ARBA00022723"/>
    </source>
</evidence>
<dbReference type="InterPro" id="IPR053192">
    <property type="entry name" value="Vacuole_Formation_Reg"/>
</dbReference>
<dbReference type="PROSITE" id="PS50081">
    <property type="entry name" value="ZF_DAG_PE_2"/>
    <property type="match status" value="1"/>
</dbReference>
<dbReference type="SMART" id="SM00109">
    <property type="entry name" value="C1"/>
    <property type="match status" value="4"/>
</dbReference>
<feature type="domain" description="Phorbol-ester/DAG-type" evidence="5">
    <location>
        <begin position="123"/>
        <end position="174"/>
    </location>
</feature>
<keyword evidence="1" id="KW-0479">Metal-binding</keyword>
<evidence type="ECO:0000256" key="2">
    <source>
        <dbReference type="ARBA" id="ARBA00022737"/>
    </source>
</evidence>
<dbReference type="GeneID" id="104763339"/>
<evidence type="ECO:0000313" key="7">
    <source>
        <dbReference type="RefSeq" id="XP_010485025.1"/>
    </source>
</evidence>
<evidence type="ECO:0000256" key="3">
    <source>
        <dbReference type="ARBA" id="ARBA00022771"/>
    </source>
</evidence>
<evidence type="ECO:0000313" key="6">
    <source>
        <dbReference type="Proteomes" id="UP000694864"/>
    </source>
</evidence>
<accession>A0ABM0XF43</accession>
<dbReference type="SUPFAM" id="SSF57889">
    <property type="entry name" value="Cysteine-rich domain"/>
    <property type="match status" value="5"/>
</dbReference>
<dbReference type="InterPro" id="IPR001965">
    <property type="entry name" value="Znf_PHD"/>
</dbReference>
<keyword evidence="6" id="KW-1185">Reference proteome</keyword>